<evidence type="ECO:0000313" key="2">
    <source>
        <dbReference type="EMBL" id="OGM27337.1"/>
    </source>
</evidence>
<dbReference type="AlphaFoldDB" id="A0A1F7YJ91"/>
<accession>A0A1F7YJ91</accession>
<gene>
    <name evidence="2" type="ORF">A2628_00855</name>
</gene>
<dbReference type="EMBL" id="MGGL01000004">
    <property type="protein sequence ID" value="OGM27337.1"/>
    <property type="molecule type" value="Genomic_DNA"/>
</dbReference>
<dbReference type="SUPFAM" id="SSF48452">
    <property type="entry name" value="TPR-like"/>
    <property type="match status" value="1"/>
</dbReference>
<evidence type="ECO:0000313" key="3">
    <source>
        <dbReference type="Proteomes" id="UP000179221"/>
    </source>
</evidence>
<sequence length="233" mass="26461">MYTDLAQQAISAALTGNWDNALTINLKIIKQEPEDVDCLNRLSRAYFELGDIKRAKETAQKVVAIDPFNTIALKSLEKWKDIKKLDKQAPINITPQNYIEEPGKTKSVTLLHLGDPKILAKLDAGDVVNMSLRSHRVSIISNDLKYVGKLSDDMSSRIKKLSLQGYQYVVFIKSTNKNEVRVFIKETLRPPKFRDFPSFPPEKIDYISYTPPELVHKKADGEIETVALEDLEE</sequence>
<keyword evidence="1" id="KW-0802">TPR repeat</keyword>
<dbReference type="SMART" id="SM00028">
    <property type="entry name" value="TPR"/>
    <property type="match status" value="2"/>
</dbReference>
<dbReference type="Gene3D" id="1.25.40.10">
    <property type="entry name" value="Tetratricopeptide repeat domain"/>
    <property type="match status" value="1"/>
</dbReference>
<dbReference type="Pfam" id="PF14559">
    <property type="entry name" value="TPR_19"/>
    <property type="match status" value="1"/>
</dbReference>
<proteinExistence type="predicted"/>
<organism evidence="2 3">
    <name type="scientific">Candidatus Woesebacteria bacterium RIFCSPHIGHO2_01_FULL_40_22</name>
    <dbReference type="NCBI Taxonomy" id="1802499"/>
    <lineage>
        <taxon>Bacteria</taxon>
        <taxon>Candidatus Woeseibacteriota</taxon>
    </lineage>
</organism>
<reference evidence="2 3" key="1">
    <citation type="journal article" date="2016" name="Nat. Commun.">
        <title>Thousands of microbial genomes shed light on interconnected biogeochemical processes in an aquifer system.</title>
        <authorList>
            <person name="Anantharaman K."/>
            <person name="Brown C.T."/>
            <person name="Hug L.A."/>
            <person name="Sharon I."/>
            <person name="Castelle C.J."/>
            <person name="Probst A.J."/>
            <person name="Thomas B.C."/>
            <person name="Singh A."/>
            <person name="Wilkins M.J."/>
            <person name="Karaoz U."/>
            <person name="Brodie E.L."/>
            <person name="Williams K.H."/>
            <person name="Hubbard S.S."/>
            <person name="Banfield J.F."/>
        </authorList>
    </citation>
    <scope>NUCLEOTIDE SEQUENCE [LARGE SCALE GENOMIC DNA]</scope>
</reference>
<dbReference type="InterPro" id="IPR019734">
    <property type="entry name" value="TPR_rpt"/>
</dbReference>
<dbReference type="PROSITE" id="PS50005">
    <property type="entry name" value="TPR"/>
    <property type="match status" value="1"/>
</dbReference>
<dbReference type="Proteomes" id="UP000179221">
    <property type="component" value="Unassembled WGS sequence"/>
</dbReference>
<evidence type="ECO:0000256" key="1">
    <source>
        <dbReference type="PROSITE-ProRule" id="PRU00339"/>
    </source>
</evidence>
<dbReference type="InterPro" id="IPR011990">
    <property type="entry name" value="TPR-like_helical_dom_sf"/>
</dbReference>
<name>A0A1F7YJ91_9BACT</name>
<feature type="repeat" description="TPR" evidence="1">
    <location>
        <begin position="36"/>
        <end position="69"/>
    </location>
</feature>
<protein>
    <submittedName>
        <fullName evidence="2">Uncharacterized protein</fullName>
    </submittedName>
</protein>
<comment type="caution">
    <text evidence="2">The sequence shown here is derived from an EMBL/GenBank/DDBJ whole genome shotgun (WGS) entry which is preliminary data.</text>
</comment>